<name>A0A8X7RPA5_BRACI</name>
<comment type="caution">
    <text evidence="3">The sequence shown here is derived from an EMBL/GenBank/DDBJ whole genome shotgun (WGS) entry which is preliminary data.</text>
</comment>
<evidence type="ECO:0000259" key="2">
    <source>
        <dbReference type="Pfam" id="PF21324"/>
    </source>
</evidence>
<dbReference type="OrthoDB" id="1738414at2759"/>
<dbReference type="InterPro" id="IPR048695">
    <property type="entry name" value="SHPRH_helical_2nd"/>
</dbReference>
<sequence length="361" mass="41175">MEIFIRIQLEALFSTAGVQKSYDQVSESLRNIGNQRSVWWLDALQLAEENKDFTSELTRKIEEAIHVSSRESSRFRTIHGMKLHLQTCMDTLESSRKTVMDKLLEINKTMKKPRVEDIECIGNCKYCNKKDDGPTCIHCELDERFQEYEARLFRLNKSRGGVMEHASAEEMVDLQKKKSARNHFFFGLSSRNAGENEEPTKRNASDAVIVSKSPSETEVVLGVIRNHCKSYLDNEGKSAAKKHLKTLEDQAHLLRAHDEIKMATMRLQLRESEDETAIYALSLDELDAASVQNTNDKFLAQSSLLSIKGKLRYLKGLIETKQKQEESQDHSSPVEETAKASDPVEQERKHSKARGSMSYLS</sequence>
<keyword evidence="4" id="KW-1185">Reference proteome</keyword>
<feature type="compositionally biased region" description="Basic and acidic residues" evidence="1">
    <location>
        <begin position="321"/>
        <end position="339"/>
    </location>
</feature>
<dbReference type="PANTHER" id="PTHR45865">
    <property type="entry name" value="E3 UBIQUITIN-PROTEIN LIGASE SHPRH FAMILY MEMBER"/>
    <property type="match status" value="1"/>
</dbReference>
<organism evidence="3 4">
    <name type="scientific">Brassica carinata</name>
    <name type="common">Ethiopian mustard</name>
    <name type="synonym">Abyssinian cabbage</name>
    <dbReference type="NCBI Taxonomy" id="52824"/>
    <lineage>
        <taxon>Eukaryota</taxon>
        <taxon>Viridiplantae</taxon>
        <taxon>Streptophyta</taxon>
        <taxon>Embryophyta</taxon>
        <taxon>Tracheophyta</taxon>
        <taxon>Spermatophyta</taxon>
        <taxon>Magnoliopsida</taxon>
        <taxon>eudicotyledons</taxon>
        <taxon>Gunneridae</taxon>
        <taxon>Pentapetalae</taxon>
        <taxon>rosids</taxon>
        <taxon>malvids</taxon>
        <taxon>Brassicales</taxon>
        <taxon>Brassicaceae</taxon>
        <taxon>Brassiceae</taxon>
        <taxon>Brassica</taxon>
    </lineage>
</organism>
<proteinExistence type="predicted"/>
<protein>
    <recommendedName>
        <fullName evidence="2">E3 ubiquitin-protein ligase SHPRH second helical domain-containing protein</fullName>
    </recommendedName>
</protein>
<evidence type="ECO:0000313" key="3">
    <source>
        <dbReference type="EMBL" id="KAG2290748.1"/>
    </source>
</evidence>
<gene>
    <name evidence="3" type="ORF">Bca52824_050352</name>
</gene>
<evidence type="ECO:0000313" key="4">
    <source>
        <dbReference type="Proteomes" id="UP000886595"/>
    </source>
</evidence>
<reference evidence="3 4" key="1">
    <citation type="submission" date="2020-02" db="EMBL/GenBank/DDBJ databases">
        <authorList>
            <person name="Ma Q."/>
            <person name="Huang Y."/>
            <person name="Song X."/>
            <person name="Pei D."/>
        </authorList>
    </citation>
    <scope>NUCLEOTIDE SEQUENCE [LARGE SCALE GENOMIC DNA]</scope>
    <source>
        <strain evidence="3">Sxm20200214</strain>
        <tissue evidence="3">Leaf</tissue>
    </source>
</reference>
<evidence type="ECO:0000256" key="1">
    <source>
        <dbReference type="SAM" id="MobiDB-lite"/>
    </source>
</evidence>
<dbReference type="AlphaFoldDB" id="A0A8X7RPA5"/>
<dbReference type="PANTHER" id="PTHR45865:SF1">
    <property type="entry name" value="E3 UBIQUITIN-PROTEIN LIGASE SHPRH"/>
    <property type="match status" value="1"/>
</dbReference>
<accession>A0A8X7RPA5</accession>
<feature type="domain" description="E3 ubiquitin-protein ligase SHPRH second helical" evidence="2">
    <location>
        <begin position="32"/>
        <end position="171"/>
    </location>
</feature>
<dbReference type="EMBL" id="JAAMPC010000010">
    <property type="protein sequence ID" value="KAG2290748.1"/>
    <property type="molecule type" value="Genomic_DNA"/>
</dbReference>
<dbReference type="Proteomes" id="UP000886595">
    <property type="component" value="Unassembled WGS sequence"/>
</dbReference>
<feature type="region of interest" description="Disordered" evidence="1">
    <location>
        <begin position="321"/>
        <end position="361"/>
    </location>
</feature>
<dbReference type="Pfam" id="PF21324">
    <property type="entry name" value="SHPRH_helical-2nd"/>
    <property type="match status" value="1"/>
</dbReference>
<dbReference type="InterPro" id="IPR052583">
    <property type="entry name" value="ATP-helicase/E3_Ub-Ligase"/>
</dbReference>